<evidence type="ECO:0000313" key="11">
    <source>
        <dbReference type="Proteomes" id="UP000761534"/>
    </source>
</evidence>
<evidence type="ECO:0000256" key="3">
    <source>
        <dbReference type="ARBA" id="ARBA00018242"/>
    </source>
</evidence>
<name>A0A642V7U0_9ASCO</name>
<evidence type="ECO:0000259" key="9">
    <source>
        <dbReference type="SMART" id="SM00500"/>
    </source>
</evidence>
<evidence type="ECO:0000256" key="5">
    <source>
        <dbReference type="ARBA" id="ARBA00022728"/>
    </source>
</evidence>
<evidence type="ECO:0000256" key="1">
    <source>
        <dbReference type="ARBA" id="ARBA00004123"/>
    </source>
</evidence>
<evidence type="ECO:0000256" key="4">
    <source>
        <dbReference type="ARBA" id="ARBA00022664"/>
    </source>
</evidence>
<dbReference type="Proteomes" id="UP000761534">
    <property type="component" value="Unassembled WGS sequence"/>
</dbReference>
<feature type="region of interest" description="Disordered" evidence="8">
    <location>
        <begin position="1"/>
        <end position="101"/>
    </location>
</feature>
<keyword evidence="6" id="KW-0508">mRNA splicing</keyword>
<dbReference type="EMBL" id="SWFS01000138">
    <property type="protein sequence ID" value="KAA8915833.1"/>
    <property type="molecule type" value="Genomic_DNA"/>
</dbReference>
<dbReference type="Pfam" id="PF08799">
    <property type="entry name" value="PRP4"/>
    <property type="match status" value="1"/>
</dbReference>
<dbReference type="VEuPathDB" id="FungiDB:TRICI_002043"/>
<dbReference type="Gene3D" id="4.10.280.110">
    <property type="entry name" value="Pre-mRNA processing factor 4 domain"/>
    <property type="match status" value="1"/>
</dbReference>
<dbReference type="InterPro" id="IPR039979">
    <property type="entry name" value="PRPF18"/>
</dbReference>
<dbReference type="InterPro" id="IPR036285">
    <property type="entry name" value="PRP4-like_sf"/>
</dbReference>
<dbReference type="GO" id="GO:0000350">
    <property type="term" value="P:generation of catalytic spliceosome for second transesterification step"/>
    <property type="evidence" value="ECO:0007669"/>
    <property type="project" value="TreeGrafter"/>
</dbReference>
<dbReference type="InterPro" id="IPR004098">
    <property type="entry name" value="Prp18"/>
</dbReference>
<dbReference type="OrthoDB" id="10261918at2759"/>
<proteinExistence type="inferred from homology"/>
<comment type="similarity">
    <text evidence="2">Belongs to the PRP18 family.</text>
</comment>
<dbReference type="PANTHER" id="PTHR13007:SF19">
    <property type="entry name" value="PRE-MRNA-SPLICING FACTOR 18"/>
    <property type="match status" value="1"/>
</dbReference>
<feature type="compositionally biased region" description="Low complexity" evidence="8">
    <location>
        <begin position="82"/>
        <end position="92"/>
    </location>
</feature>
<dbReference type="Pfam" id="PF02840">
    <property type="entry name" value="Prp18"/>
    <property type="match status" value="1"/>
</dbReference>
<dbReference type="GO" id="GO:0071021">
    <property type="term" value="C:U2-type post-spliceosomal complex"/>
    <property type="evidence" value="ECO:0007669"/>
    <property type="project" value="TreeGrafter"/>
</dbReference>
<dbReference type="PANTHER" id="PTHR13007">
    <property type="entry name" value="PRE-MRNA SPLICING FACTOR-RELATED"/>
    <property type="match status" value="1"/>
</dbReference>
<sequence length="316" mass="37251">MDFSALLNKEISKKKEEAQSVAKESKYLRRGEVERERVRKYEEEQEEARRLREEKLKREREQEDMEREQRSSKRKRGRPDEQQQQQQSLQQQEEADEDLPDLDKQEVKSRLRQLDEPVTIFGETDGMRIRRLLKAERRQQKRLEIERENALLNEEGGLLIEPQKVRDDQSTVNLQIRAYLKYLLARWELVLKERGQETQTEALEVLRQTDDSITLLLNKLRKQTLHEDVFASLATLIIHLQHQEYRQANDTYIKMSIGNAAWPIGVTAVGIHARSAQDKITGKDKVANIMKSEDTRKWLTAVKRLITFAEGHQISI</sequence>
<dbReference type="InterPro" id="IPR014906">
    <property type="entry name" value="PRP4-like"/>
</dbReference>
<evidence type="ECO:0000256" key="7">
    <source>
        <dbReference type="ARBA" id="ARBA00023242"/>
    </source>
</evidence>
<evidence type="ECO:0000256" key="2">
    <source>
        <dbReference type="ARBA" id="ARBA00008137"/>
    </source>
</evidence>
<evidence type="ECO:0000256" key="8">
    <source>
        <dbReference type="SAM" id="MobiDB-lite"/>
    </source>
</evidence>
<comment type="caution">
    <text evidence="10">The sequence shown here is derived from an EMBL/GenBank/DDBJ whole genome shotgun (WGS) entry which is preliminary data.</text>
</comment>
<dbReference type="SUPFAM" id="SSF47938">
    <property type="entry name" value="Functional domain of the splicing factor Prp18"/>
    <property type="match status" value="1"/>
</dbReference>
<organism evidence="10 11">
    <name type="scientific">Trichomonascus ciferrii</name>
    <dbReference type="NCBI Taxonomy" id="44093"/>
    <lineage>
        <taxon>Eukaryota</taxon>
        <taxon>Fungi</taxon>
        <taxon>Dikarya</taxon>
        <taxon>Ascomycota</taxon>
        <taxon>Saccharomycotina</taxon>
        <taxon>Dipodascomycetes</taxon>
        <taxon>Dipodascales</taxon>
        <taxon>Trichomonascaceae</taxon>
        <taxon>Trichomonascus</taxon>
        <taxon>Trichomonascus ciferrii complex</taxon>
    </lineage>
</organism>
<keyword evidence="5" id="KW-0747">Spliceosome</keyword>
<dbReference type="Gene3D" id="1.20.940.10">
    <property type="entry name" value="Functional domain of the splicing factor Prp18"/>
    <property type="match status" value="1"/>
</dbReference>
<evidence type="ECO:0000313" key="10">
    <source>
        <dbReference type="EMBL" id="KAA8915833.1"/>
    </source>
</evidence>
<dbReference type="SMART" id="SM00500">
    <property type="entry name" value="SFM"/>
    <property type="match status" value="1"/>
</dbReference>
<gene>
    <name evidence="10" type="ORF">TRICI_002043</name>
</gene>
<comment type="subcellular location">
    <subcellularLocation>
        <location evidence="1">Nucleus</location>
    </subcellularLocation>
</comment>
<accession>A0A642V7U0</accession>
<keyword evidence="11" id="KW-1185">Reference proteome</keyword>
<dbReference type="AlphaFoldDB" id="A0A642V7U0"/>
<dbReference type="GO" id="GO:0005682">
    <property type="term" value="C:U5 snRNP"/>
    <property type="evidence" value="ECO:0007669"/>
    <property type="project" value="TreeGrafter"/>
</dbReference>
<evidence type="ECO:0000256" key="6">
    <source>
        <dbReference type="ARBA" id="ARBA00023187"/>
    </source>
</evidence>
<feature type="compositionally biased region" description="Basic and acidic residues" evidence="8">
    <location>
        <begin position="10"/>
        <end position="71"/>
    </location>
</feature>
<keyword evidence="4" id="KW-0507">mRNA processing</keyword>
<dbReference type="GO" id="GO:0046540">
    <property type="term" value="C:U4/U6 x U5 tri-snRNP complex"/>
    <property type="evidence" value="ECO:0007669"/>
    <property type="project" value="TreeGrafter"/>
</dbReference>
<keyword evidence="7" id="KW-0539">Nucleus</keyword>
<reference evidence="10" key="1">
    <citation type="journal article" date="2019" name="G3 (Bethesda)">
        <title>Genome Assemblies of Two Rare Opportunistic Yeast Pathogens: Diutina rugosa (syn. Candida rugosa) and Trichomonascus ciferrii (syn. Candida ciferrii).</title>
        <authorList>
            <person name="Mixao V."/>
            <person name="Saus E."/>
            <person name="Hansen A.P."/>
            <person name="Lass-Florl C."/>
            <person name="Gabaldon T."/>
        </authorList>
    </citation>
    <scope>NUCLEOTIDE SEQUENCE</scope>
    <source>
        <strain evidence="10">CBS 4856</strain>
    </source>
</reference>
<feature type="domain" description="Pre-mRNA processing factor 4 (PRP4)-like" evidence="9">
    <location>
        <begin position="102"/>
        <end position="155"/>
    </location>
</feature>
<protein>
    <recommendedName>
        <fullName evidence="3">Pre-mRNA-splicing factor 18</fullName>
    </recommendedName>
</protein>
<dbReference type="SUPFAM" id="SSF158230">
    <property type="entry name" value="PRP4-like"/>
    <property type="match status" value="1"/>
</dbReference>